<evidence type="ECO:0000256" key="1">
    <source>
        <dbReference type="PROSITE-ProRule" id="PRU00283"/>
    </source>
</evidence>
<dbReference type="Proteomes" id="UP000660729">
    <property type="component" value="Unassembled WGS sequence"/>
</dbReference>
<keyword evidence="4" id="KW-1185">Reference proteome</keyword>
<comment type="caution">
    <text evidence="3">The sequence shown here is derived from an EMBL/GenBank/DDBJ whole genome shotgun (WGS) entry which is preliminary data.</text>
</comment>
<proteinExistence type="inferred from homology"/>
<comment type="similarity">
    <text evidence="1">Belongs to the TRAFAC class myosin-kinesin ATPase superfamily. Kinesin family.</text>
</comment>
<organism evidence="3 4">
    <name type="scientific">Pseudocercospora fuligena</name>
    <dbReference type="NCBI Taxonomy" id="685502"/>
    <lineage>
        <taxon>Eukaryota</taxon>
        <taxon>Fungi</taxon>
        <taxon>Dikarya</taxon>
        <taxon>Ascomycota</taxon>
        <taxon>Pezizomycotina</taxon>
        <taxon>Dothideomycetes</taxon>
        <taxon>Dothideomycetidae</taxon>
        <taxon>Mycosphaerellales</taxon>
        <taxon>Mycosphaerellaceae</taxon>
        <taxon>Pseudocercospora</taxon>
    </lineage>
</organism>
<dbReference type="GO" id="GO:0008017">
    <property type="term" value="F:microtubule binding"/>
    <property type="evidence" value="ECO:0007669"/>
    <property type="project" value="InterPro"/>
</dbReference>
<protein>
    <recommendedName>
        <fullName evidence="2">Kinesin motor domain-containing protein</fullName>
    </recommendedName>
</protein>
<comment type="caution">
    <text evidence="1">Lacks conserved residue(s) required for the propagation of feature annotation.</text>
</comment>
<dbReference type="AlphaFoldDB" id="A0A8H6RQ87"/>
<evidence type="ECO:0000259" key="2">
    <source>
        <dbReference type="PROSITE" id="PS50067"/>
    </source>
</evidence>
<reference evidence="3" key="1">
    <citation type="submission" date="2020-04" db="EMBL/GenBank/DDBJ databases">
        <title>Draft genome resource of the tomato pathogen Pseudocercospora fuligena.</title>
        <authorList>
            <person name="Zaccaron A."/>
        </authorList>
    </citation>
    <scope>NUCLEOTIDE SEQUENCE</scope>
    <source>
        <strain evidence="3">PF001</strain>
    </source>
</reference>
<dbReference type="EMBL" id="JABCIY010000041">
    <property type="protein sequence ID" value="KAF7195199.1"/>
    <property type="molecule type" value="Genomic_DNA"/>
</dbReference>
<feature type="domain" description="Kinesin motor" evidence="2">
    <location>
        <begin position="1"/>
        <end position="81"/>
    </location>
</feature>
<dbReference type="InterPro" id="IPR001752">
    <property type="entry name" value="Kinesin_motor_dom"/>
</dbReference>
<accession>A0A8H6RQ87</accession>
<dbReference type="PROSITE" id="PS50067">
    <property type="entry name" value="KINESIN_MOTOR_2"/>
    <property type="match status" value="1"/>
</dbReference>
<dbReference type="GO" id="GO:0005524">
    <property type="term" value="F:ATP binding"/>
    <property type="evidence" value="ECO:0007669"/>
    <property type="project" value="InterPro"/>
</dbReference>
<evidence type="ECO:0000313" key="3">
    <source>
        <dbReference type="EMBL" id="KAF7195199.1"/>
    </source>
</evidence>
<dbReference type="GO" id="GO:0007018">
    <property type="term" value="P:microtubule-based movement"/>
    <property type="evidence" value="ECO:0007669"/>
    <property type="project" value="InterPro"/>
</dbReference>
<gene>
    <name evidence="3" type="ORF">HII31_03405</name>
</gene>
<dbReference type="OrthoDB" id="3176171at2759"/>
<evidence type="ECO:0000313" key="4">
    <source>
        <dbReference type="Proteomes" id="UP000660729"/>
    </source>
</evidence>
<sequence length="81" mass="9637">MSTIARIRSKLEDELMTGFHCAIFPRQDETQILDLHDLYHHPTRRPFLKSYEYQVDKAFRSETRTEQMHTEVVAPLVDFAQ</sequence>
<name>A0A8H6RQ87_9PEZI</name>
<dbReference type="GO" id="GO:0003777">
    <property type="term" value="F:microtubule motor activity"/>
    <property type="evidence" value="ECO:0007669"/>
    <property type="project" value="InterPro"/>
</dbReference>